<dbReference type="EC" id="2.3.2.2" evidence="3"/>
<feature type="binding site" evidence="2">
    <location>
        <begin position="448"/>
        <end position="449"/>
    </location>
    <ligand>
        <name>L-glutamate</name>
        <dbReference type="ChEBI" id="CHEBI:29985"/>
    </ligand>
</feature>
<dbReference type="AlphaFoldDB" id="A0A2J6QL86"/>
<dbReference type="PANTHER" id="PTHR11686">
    <property type="entry name" value="GAMMA GLUTAMYL TRANSPEPTIDASE"/>
    <property type="match status" value="1"/>
</dbReference>
<dbReference type="FunFam" id="3.60.20.40:FF:000008">
    <property type="entry name" value="Gamma-glutamyltranspeptidase (Eurofung)"/>
    <property type="match status" value="1"/>
</dbReference>
<accession>A0A2J6QL86</accession>
<name>A0A2J6QL86_9HELO</name>
<dbReference type="Gene3D" id="3.60.20.40">
    <property type="match status" value="1"/>
</dbReference>
<feature type="active site" description="Nucleophile" evidence="1">
    <location>
        <position position="378"/>
    </location>
</feature>
<dbReference type="GO" id="GO:0005886">
    <property type="term" value="C:plasma membrane"/>
    <property type="evidence" value="ECO:0007669"/>
    <property type="project" value="TreeGrafter"/>
</dbReference>
<dbReference type="SUPFAM" id="SSF56235">
    <property type="entry name" value="N-terminal nucleophile aminohydrolases (Ntn hydrolases)"/>
    <property type="match status" value="1"/>
</dbReference>
<dbReference type="NCBIfam" id="TIGR00066">
    <property type="entry name" value="g_glut_trans"/>
    <property type="match status" value="1"/>
</dbReference>
<dbReference type="UniPathway" id="UPA00204"/>
<evidence type="ECO:0000256" key="4">
    <source>
        <dbReference type="SAM" id="SignalP"/>
    </source>
</evidence>
<feature type="binding site" evidence="2">
    <location>
        <position position="420"/>
    </location>
    <ligand>
        <name>L-glutamate</name>
        <dbReference type="ChEBI" id="CHEBI:29985"/>
    </ligand>
</feature>
<keyword evidence="6" id="KW-1185">Reference proteome</keyword>
<sequence length="569" mass="61627">MDQLLSLIGHASRGLLWLLLLHSSSELVNAAPAHGTDSLGAVSSESKICSEIGIELLRRGGNAADAMVGTTLCVGVIGMQHSGIGGGGFMLVRDSDGNYESIDFREPAPAAASQDMYNDNINGSIRGGLASGIPGDLRGLEYLHKKHGVLPWRAVCNPAVHVARNGFRVTEDLVRYIQAGHDHGEFLVEDPQWAIDFAPNGTLVGVGDIMTRKRYADTLEKIAQYGADVFYEGEIANYTISAIRATGGIMTLDDLKNYQALIRTPISISYKNYTLYSTGVPSGGSVALSILKIMEGYSTSESDRNLSYHRLNEAMRFSYAARSELGDPDFFGYISSFEAQMLKPTTAEKIRKRISDYHTHNVSHYSPVKYSLPDNHGTSHIVTTDASGMSISSTSTVNLLWGSLLVVPETGVILNDEMNDFSIPGISNEFGFVPSPINYIAPLKRPLSSISPIVVEHSSNRSLYLSIGAAGGSQIPTSTVQSIWHVLEHGMTLPEALKEPRMHDQLLPASTFFERRFDKGVVDSLGQRGHNLTIGGNHMASVQGVRRLWNGTFEAASEPRQVNSGGLAV</sequence>
<evidence type="ECO:0000256" key="2">
    <source>
        <dbReference type="PIRSR" id="PIRSR600101-2"/>
    </source>
</evidence>
<comment type="pathway">
    <text evidence="3">Sulfur metabolism; glutathione metabolism.</text>
</comment>
<evidence type="ECO:0000313" key="5">
    <source>
        <dbReference type="EMBL" id="PMD27009.1"/>
    </source>
</evidence>
<keyword evidence="3" id="KW-0378">Hydrolase</keyword>
<dbReference type="InterPro" id="IPR043137">
    <property type="entry name" value="GGT_ssub_C"/>
</dbReference>
<dbReference type="Gene3D" id="1.10.246.130">
    <property type="match status" value="1"/>
</dbReference>
<feature type="signal peptide" evidence="4">
    <location>
        <begin position="1"/>
        <end position="30"/>
    </location>
</feature>
<evidence type="ECO:0000256" key="3">
    <source>
        <dbReference type="RuleBase" id="RU368068"/>
    </source>
</evidence>
<dbReference type="STRING" id="1745343.A0A2J6QL86"/>
<dbReference type="PRINTS" id="PR01210">
    <property type="entry name" value="GGTRANSPTASE"/>
</dbReference>
<comment type="catalytic activity">
    <reaction evidence="3">
        <text>glutathione + H2O = L-cysteinylglycine + L-glutamate</text>
        <dbReference type="Rhea" id="RHEA:28807"/>
        <dbReference type="ChEBI" id="CHEBI:15377"/>
        <dbReference type="ChEBI" id="CHEBI:29985"/>
        <dbReference type="ChEBI" id="CHEBI:57925"/>
        <dbReference type="ChEBI" id="CHEBI:61694"/>
        <dbReference type="EC" id="3.4.19.13"/>
    </reaction>
</comment>
<evidence type="ECO:0000313" key="6">
    <source>
        <dbReference type="Proteomes" id="UP000235672"/>
    </source>
</evidence>
<keyword evidence="3" id="KW-0808">Transferase</keyword>
<dbReference type="InterPro" id="IPR043138">
    <property type="entry name" value="GGT_lsub"/>
</dbReference>
<dbReference type="GO" id="GO:0103068">
    <property type="term" value="F:leukotriene C4 gamma-glutamyl transferase activity"/>
    <property type="evidence" value="ECO:0007669"/>
    <property type="project" value="UniProtKB-EC"/>
</dbReference>
<keyword evidence="3" id="KW-0012">Acyltransferase</keyword>
<dbReference type="InterPro" id="IPR000101">
    <property type="entry name" value="GGT_peptidase"/>
</dbReference>
<evidence type="ECO:0000256" key="1">
    <source>
        <dbReference type="PIRSR" id="PIRSR600101-1"/>
    </source>
</evidence>
<gene>
    <name evidence="5" type="ORF">NA56DRAFT_616250</name>
</gene>
<dbReference type="PANTHER" id="PTHR11686:SF62">
    <property type="entry name" value="GLUTATHIONE HYDROLASE"/>
    <property type="match status" value="1"/>
</dbReference>
<proteinExistence type="predicted"/>
<organism evidence="5 6">
    <name type="scientific">Hyaloscypha hepaticicola</name>
    <dbReference type="NCBI Taxonomy" id="2082293"/>
    <lineage>
        <taxon>Eukaryota</taxon>
        <taxon>Fungi</taxon>
        <taxon>Dikarya</taxon>
        <taxon>Ascomycota</taxon>
        <taxon>Pezizomycotina</taxon>
        <taxon>Leotiomycetes</taxon>
        <taxon>Helotiales</taxon>
        <taxon>Hyaloscyphaceae</taxon>
        <taxon>Hyaloscypha</taxon>
    </lineage>
</organism>
<dbReference type="FunFam" id="1.10.246.130:FF:000001">
    <property type="entry name" value="Gamma-glutamyltransferase 5 isoform 1"/>
    <property type="match status" value="1"/>
</dbReference>
<comment type="catalytic activity">
    <reaction evidence="3">
        <text>an N-terminal (5-L-glutamyl)-[peptide] + an alpha-amino acid = 5-L-glutamyl amino acid + an N-terminal L-alpha-aminoacyl-[peptide]</text>
        <dbReference type="Rhea" id="RHEA:23904"/>
        <dbReference type="Rhea" id="RHEA-COMP:9780"/>
        <dbReference type="Rhea" id="RHEA-COMP:9795"/>
        <dbReference type="ChEBI" id="CHEBI:77644"/>
        <dbReference type="ChEBI" id="CHEBI:78597"/>
        <dbReference type="ChEBI" id="CHEBI:78599"/>
        <dbReference type="ChEBI" id="CHEBI:78608"/>
        <dbReference type="EC" id="2.3.2.2"/>
    </reaction>
</comment>
<reference evidence="5 6" key="1">
    <citation type="submission" date="2016-05" db="EMBL/GenBank/DDBJ databases">
        <title>A degradative enzymes factory behind the ericoid mycorrhizal symbiosis.</title>
        <authorList>
            <consortium name="DOE Joint Genome Institute"/>
            <person name="Martino E."/>
            <person name="Morin E."/>
            <person name="Grelet G."/>
            <person name="Kuo A."/>
            <person name="Kohler A."/>
            <person name="Daghino S."/>
            <person name="Barry K."/>
            <person name="Choi C."/>
            <person name="Cichocki N."/>
            <person name="Clum A."/>
            <person name="Copeland A."/>
            <person name="Hainaut M."/>
            <person name="Haridas S."/>
            <person name="Labutti K."/>
            <person name="Lindquist E."/>
            <person name="Lipzen A."/>
            <person name="Khouja H.-R."/>
            <person name="Murat C."/>
            <person name="Ohm R."/>
            <person name="Olson A."/>
            <person name="Spatafora J."/>
            <person name="Veneault-Fourrey C."/>
            <person name="Henrissat B."/>
            <person name="Grigoriev I."/>
            <person name="Martin F."/>
            <person name="Perotto S."/>
        </authorList>
    </citation>
    <scope>NUCLEOTIDE SEQUENCE [LARGE SCALE GENOMIC DNA]</scope>
    <source>
        <strain evidence="5 6">UAMH 7357</strain>
    </source>
</reference>
<dbReference type="Proteomes" id="UP000235672">
    <property type="component" value="Unassembled WGS sequence"/>
</dbReference>
<dbReference type="OrthoDB" id="1081007at2759"/>
<dbReference type="GO" id="GO:0036374">
    <property type="term" value="F:glutathione hydrolase activity"/>
    <property type="evidence" value="ECO:0007669"/>
    <property type="project" value="UniProtKB-UniRule"/>
</dbReference>
<dbReference type="GO" id="GO:0006751">
    <property type="term" value="P:glutathione catabolic process"/>
    <property type="evidence" value="ECO:0007669"/>
    <property type="project" value="UniProtKB-UniRule"/>
</dbReference>
<protein>
    <recommendedName>
        <fullName evidence="3">Glutathione hydrolase</fullName>
        <ecNumber evidence="3">2.3.2.2</ecNumber>
        <ecNumber evidence="3">3.4.19.13</ecNumber>
    </recommendedName>
    <alternativeName>
        <fullName evidence="3">Gamma-glutamyltransferase</fullName>
    </alternativeName>
    <alternativeName>
        <fullName evidence="3">Gamma-glutamyltranspeptidase</fullName>
    </alternativeName>
</protein>
<keyword evidence="4" id="KW-0732">Signal</keyword>
<dbReference type="EMBL" id="KZ613466">
    <property type="protein sequence ID" value="PMD27009.1"/>
    <property type="molecule type" value="Genomic_DNA"/>
</dbReference>
<feature type="binding site" evidence="2">
    <location>
        <position position="105"/>
    </location>
    <ligand>
        <name>L-glutamate</name>
        <dbReference type="ChEBI" id="CHEBI:29985"/>
    </ligand>
</feature>
<feature type="chain" id="PRO_5014415417" description="Glutathione hydrolase" evidence="4">
    <location>
        <begin position="31"/>
        <end position="569"/>
    </location>
</feature>
<dbReference type="Pfam" id="PF01019">
    <property type="entry name" value="G_glu_transpept"/>
    <property type="match status" value="1"/>
</dbReference>
<feature type="binding site" evidence="2">
    <location>
        <begin position="396"/>
        <end position="398"/>
    </location>
    <ligand>
        <name>L-glutamate</name>
        <dbReference type="ChEBI" id="CHEBI:29985"/>
    </ligand>
</feature>
<feature type="binding site" evidence="2">
    <location>
        <position position="472"/>
    </location>
    <ligand>
        <name>L-glutamate</name>
        <dbReference type="ChEBI" id="CHEBI:29985"/>
    </ligand>
</feature>
<dbReference type="EC" id="3.4.19.13" evidence="3"/>
<comment type="function">
    <text evidence="3">Cleaves the gamma-glutamyl peptide bond of glutathione and glutathione conjugates.</text>
</comment>
<dbReference type="InterPro" id="IPR029055">
    <property type="entry name" value="Ntn_hydrolases_N"/>
</dbReference>
<comment type="catalytic activity">
    <reaction evidence="3">
        <text>an S-substituted glutathione + H2O = an S-substituted L-cysteinylglycine + L-glutamate</text>
        <dbReference type="Rhea" id="RHEA:59468"/>
        <dbReference type="ChEBI" id="CHEBI:15377"/>
        <dbReference type="ChEBI" id="CHEBI:29985"/>
        <dbReference type="ChEBI" id="CHEBI:90779"/>
        <dbReference type="ChEBI" id="CHEBI:143103"/>
        <dbReference type="EC" id="3.4.19.13"/>
    </reaction>
</comment>